<dbReference type="PANTHER" id="PTHR46206">
    <property type="entry name" value="CYTOCHROME P450"/>
    <property type="match status" value="1"/>
</dbReference>
<comment type="similarity">
    <text evidence="2 7">Belongs to the cytochrome P450 family.</text>
</comment>
<dbReference type="GO" id="GO:0020037">
    <property type="term" value="F:heme binding"/>
    <property type="evidence" value="ECO:0007669"/>
    <property type="project" value="InterPro"/>
</dbReference>
<keyword evidence="8" id="KW-0732">Signal</keyword>
<dbReference type="InterPro" id="IPR002403">
    <property type="entry name" value="Cyt_P450_E_grp-IV"/>
</dbReference>
<evidence type="ECO:0000256" key="4">
    <source>
        <dbReference type="ARBA" id="ARBA00023002"/>
    </source>
</evidence>
<reference evidence="9 10" key="1">
    <citation type="submission" date="2016-04" db="EMBL/GenBank/DDBJ databases">
        <title>A degradative enzymes factory behind the ericoid mycorrhizal symbiosis.</title>
        <authorList>
            <consortium name="DOE Joint Genome Institute"/>
            <person name="Martino E."/>
            <person name="Morin E."/>
            <person name="Grelet G."/>
            <person name="Kuo A."/>
            <person name="Kohler A."/>
            <person name="Daghino S."/>
            <person name="Barry K."/>
            <person name="Choi C."/>
            <person name="Cichocki N."/>
            <person name="Clum A."/>
            <person name="Copeland A."/>
            <person name="Hainaut M."/>
            <person name="Haridas S."/>
            <person name="Labutti K."/>
            <person name="Lindquist E."/>
            <person name="Lipzen A."/>
            <person name="Khouja H.-R."/>
            <person name="Murat C."/>
            <person name="Ohm R."/>
            <person name="Olson A."/>
            <person name="Spatafora J."/>
            <person name="Veneault-Fourrey C."/>
            <person name="Henrissat B."/>
            <person name="Grigoriev I."/>
            <person name="Martin F."/>
            <person name="Perotto S."/>
        </authorList>
    </citation>
    <scope>NUCLEOTIDE SEQUENCE [LARGE SCALE GENOMIC DNA]</scope>
    <source>
        <strain evidence="9 10">F</strain>
    </source>
</reference>
<evidence type="ECO:0000256" key="2">
    <source>
        <dbReference type="ARBA" id="ARBA00010617"/>
    </source>
</evidence>
<keyword evidence="5 6" id="KW-0408">Iron</keyword>
<dbReference type="Pfam" id="PF00067">
    <property type="entry name" value="p450"/>
    <property type="match status" value="1"/>
</dbReference>
<keyword evidence="4 7" id="KW-0560">Oxidoreductase</keyword>
<evidence type="ECO:0000313" key="9">
    <source>
        <dbReference type="EMBL" id="PMD31035.1"/>
    </source>
</evidence>
<dbReference type="InterPro" id="IPR017972">
    <property type="entry name" value="Cyt_P450_CS"/>
</dbReference>
<dbReference type="EMBL" id="KZ613964">
    <property type="protein sequence ID" value="PMD31035.1"/>
    <property type="molecule type" value="Genomic_DNA"/>
</dbReference>
<dbReference type="GO" id="GO:0005506">
    <property type="term" value="F:iron ion binding"/>
    <property type="evidence" value="ECO:0007669"/>
    <property type="project" value="InterPro"/>
</dbReference>
<dbReference type="Gene3D" id="1.10.630.10">
    <property type="entry name" value="Cytochrome P450"/>
    <property type="match status" value="1"/>
</dbReference>
<sequence length="459" mass="52391">MLLAWCRKLILRFVSIAYPLLVFHDNPCSMMGLTPLRLQFPGKVFQVYSRAGPQVFIPPNLMEEVKALPDSVLSISEGVREFFQTEHTHFPDPGHQEWTLWIKQSLGKNIAKYATIVLESLPSCWQEIEFHPRMCMLVANLTARVFIGPLFPVEWMFTSIKYTGDLFKAIHYIKNFRAQVRFLFKYVIPSTWTQWKHIKTAARVVEYALSRPAAGDAVHAVNKMLPEDKKKDYVFQGRAQLGLAVASLHTTVRVICQVMFDLAEHPEYVTAIRAEIKGVLKFEDKKTWTVENLALLKKLDSVMKESMRLHGGGVKADKPASFRRKVLQPITLSDGTFLPPGTFVYAPTHAISHDASIFPDPLRFDGLRFYNLRKRSPADANRHQFTTIDNTVTYFGAGRHACPGRYFANVLAKMIVVELVGKYDFGLVERDTLPRDVPFEDGLVSVNTRKRMMVRKRVG</sequence>
<keyword evidence="7" id="KW-0503">Monooxygenase</keyword>
<proteinExistence type="inferred from homology"/>
<dbReference type="SUPFAM" id="SSF48264">
    <property type="entry name" value="Cytochrome P450"/>
    <property type="match status" value="1"/>
</dbReference>
<feature type="signal peptide" evidence="8">
    <location>
        <begin position="1"/>
        <end position="17"/>
    </location>
</feature>
<evidence type="ECO:0000256" key="6">
    <source>
        <dbReference type="PIRSR" id="PIRSR602403-1"/>
    </source>
</evidence>
<dbReference type="GO" id="GO:0004497">
    <property type="term" value="F:monooxygenase activity"/>
    <property type="evidence" value="ECO:0007669"/>
    <property type="project" value="UniProtKB-KW"/>
</dbReference>
<keyword evidence="10" id="KW-1185">Reference proteome</keyword>
<evidence type="ECO:0000256" key="5">
    <source>
        <dbReference type="ARBA" id="ARBA00023004"/>
    </source>
</evidence>
<evidence type="ECO:0000256" key="1">
    <source>
        <dbReference type="ARBA" id="ARBA00001971"/>
    </source>
</evidence>
<dbReference type="InterPro" id="IPR001128">
    <property type="entry name" value="Cyt_P450"/>
</dbReference>
<organism evidence="9 10">
    <name type="scientific">Hyaloscypha variabilis (strain UAMH 11265 / GT02V1 / F)</name>
    <name type="common">Meliniomyces variabilis</name>
    <dbReference type="NCBI Taxonomy" id="1149755"/>
    <lineage>
        <taxon>Eukaryota</taxon>
        <taxon>Fungi</taxon>
        <taxon>Dikarya</taxon>
        <taxon>Ascomycota</taxon>
        <taxon>Pezizomycotina</taxon>
        <taxon>Leotiomycetes</taxon>
        <taxon>Helotiales</taxon>
        <taxon>Hyaloscyphaceae</taxon>
        <taxon>Hyaloscypha</taxon>
        <taxon>Hyaloscypha variabilis</taxon>
    </lineage>
</organism>
<dbReference type="InterPro" id="IPR036396">
    <property type="entry name" value="Cyt_P450_sf"/>
</dbReference>
<protein>
    <submittedName>
        <fullName evidence="9">Cytochrome P450</fullName>
    </submittedName>
</protein>
<evidence type="ECO:0000256" key="3">
    <source>
        <dbReference type="ARBA" id="ARBA00022723"/>
    </source>
</evidence>
<dbReference type="Proteomes" id="UP000235786">
    <property type="component" value="Unassembled WGS sequence"/>
</dbReference>
<name>A0A2J6QXP9_HYAVF</name>
<comment type="cofactor">
    <cofactor evidence="1 6">
        <name>heme</name>
        <dbReference type="ChEBI" id="CHEBI:30413"/>
    </cofactor>
</comment>
<dbReference type="CDD" id="cd11041">
    <property type="entry name" value="CYP503A1-like"/>
    <property type="match status" value="1"/>
</dbReference>
<feature type="binding site" description="axial binding residue" evidence="6">
    <location>
        <position position="402"/>
    </location>
    <ligand>
        <name>heme</name>
        <dbReference type="ChEBI" id="CHEBI:30413"/>
    </ligand>
    <ligandPart>
        <name>Fe</name>
        <dbReference type="ChEBI" id="CHEBI:18248"/>
    </ligandPart>
</feature>
<dbReference type="PROSITE" id="PS00086">
    <property type="entry name" value="CYTOCHROME_P450"/>
    <property type="match status" value="1"/>
</dbReference>
<feature type="chain" id="PRO_5014468652" evidence="8">
    <location>
        <begin position="18"/>
        <end position="459"/>
    </location>
</feature>
<evidence type="ECO:0000256" key="8">
    <source>
        <dbReference type="SAM" id="SignalP"/>
    </source>
</evidence>
<gene>
    <name evidence="9" type="ORF">L207DRAFT_573122</name>
</gene>
<dbReference type="OrthoDB" id="1844152at2759"/>
<keyword evidence="3 6" id="KW-0479">Metal-binding</keyword>
<dbReference type="AlphaFoldDB" id="A0A2J6QXP9"/>
<dbReference type="STRING" id="1149755.A0A2J6QXP9"/>
<dbReference type="GO" id="GO:0016705">
    <property type="term" value="F:oxidoreductase activity, acting on paired donors, with incorporation or reduction of molecular oxygen"/>
    <property type="evidence" value="ECO:0007669"/>
    <property type="project" value="InterPro"/>
</dbReference>
<evidence type="ECO:0000256" key="7">
    <source>
        <dbReference type="RuleBase" id="RU000461"/>
    </source>
</evidence>
<dbReference type="PANTHER" id="PTHR46206:SF4">
    <property type="entry name" value="P450, PUTATIVE (EUROFUNG)-RELATED"/>
    <property type="match status" value="1"/>
</dbReference>
<evidence type="ECO:0000313" key="10">
    <source>
        <dbReference type="Proteomes" id="UP000235786"/>
    </source>
</evidence>
<dbReference type="PRINTS" id="PR00465">
    <property type="entry name" value="EP450IV"/>
</dbReference>
<keyword evidence="6 7" id="KW-0349">Heme</keyword>
<accession>A0A2J6QXP9</accession>